<protein>
    <submittedName>
        <fullName evidence="1">Phage head closure protein</fullName>
    </submittedName>
</protein>
<organism evidence="1 2">
    <name type="scientific">Kaustia mangrovi</name>
    <dbReference type="NCBI Taxonomy" id="2593653"/>
    <lineage>
        <taxon>Bacteria</taxon>
        <taxon>Pseudomonadati</taxon>
        <taxon>Pseudomonadota</taxon>
        <taxon>Alphaproteobacteria</taxon>
        <taxon>Hyphomicrobiales</taxon>
        <taxon>Parvibaculaceae</taxon>
        <taxon>Kaustia</taxon>
    </lineage>
</organism>
<dbReference type="Gene3D" id="2.40.10.270">
    <property type="entry name" value="Bacteriophage SPP1 head-tail adaptor protein"/>
    <property type="match status" value="1"/>
</dbReference>
<dbReference type="InterPro" id="IPR038666">
    <property type="entry name" value="SSP1_head-tail_sf"/>
</dbReference>
<dbReference type="KEGG" id="kmn:HW532_12780"/>
<dbReference type="Pfam" id="PF05521">
    <property type="entry name" value="Phage_HCP"/>
    <property type="match status" value="1"/>
</dbReference>
<dbReference type="EMBL" id="CP058214">
    <property type="protein sequence ID" value="QPC43492.1"/>
    <property type="molecule type" value="Genomic_DNA"/>
</dbReference>
<accession>A0A7S8C548</accession>
<proteinExistence type="predicted"/>
<reference evidence="1 2" key="1">
    <citation type="submission" date="2020-06" db="EMBL/GenBank/DDBJ databases">
        <title>Genome sequence of 2 isolates from Red Sea Mangroves.</title>
        <authorList>
            <person name="Sefrji F."/>
            <person name="Michoud G."/>
            <person name="Merlino G."/>
            <person name="Daffonchio D."/>
        </authorList>
    </citation>
    <scope>NUCLEOTIDE SEQUENCE [LARGE SCALE GENOMIC DNA]</scope>
    <source>
        <strain evidence="1 2">R1DC25</strain>
    </source>
</reference>
<evidence type="ECO:0000313" key="1">
    <source>
        <dbReference type="EMBL" id="QPC43492.1"/>
    </source>
</evidence>
<evidence type="ECO:0000313" key="2">
    <source>
        <dbReference type="Proteomes" id="UP000593594"/>
    </source>
</evidence>
<dbReference type="AlphaFoldDB" id="A0A7S8C548"/>
<dbReference type="Proteomes" id="UP000593594">
    <property type="component" value="Chromosome"/>
</dbReference>
<sequence length="113" mass="12413">MTAGRLRERLTFQRRAPIDDGYGNPVTGDWEDRFTVAARVKPSKGGETVLARRLQGVQPVVITVRSSTETRSVTPDWRAVDARTGTVYALRSAADMVEKNAYIEMLAESGVAS</sequence>
<dbReference type="InterPro" id="IPR008767">
    <property type="entry name" value="Phage_SPP1_head-tail_adaptor"/>
</dbReference>
<dbReference type="NCBIfam" id="TIGR01563">
    <property type="entry name" value="gp16_SPP1"/>
    <property type="match status" value="1"/>
</dbReference>
<gene>
    <name evidence="1" type="ORF">HW532_12780</name>
</gene>
<name>A0A7S8C548_9HYPH</name>
<dbReference type="RefSeq" id="WP_213160856.1">
    <property type="nucleotide sequence ID" value="NZ_CP058214.1"/>
</dbReference>
<keyword evidence="2" id="KW-1185">Reference proteome</keyword>